<proteinExistence type="predicted"/>
<evidence type="ECO:0000313" key="2">
    <source>
        <dbReference type="Proteomes" id="UP000035016"/>
    </source>
</evidence>
<dbReference type="InterPro" id="IPR036412">
    <property type="entry name" value="HAD-like_sf"/>
</dbReference>
<sequence>MIVRGPAATPEEFARLVAGLDLPGADHVVGWSAWLDLTPVGVSKANGLRHVCAGLGLTGADVLAVGDGRNDIEMLRWAGRGVAVAQAPQDVLDAADAVTATAGDDGVALELGRWFG</sequence>
<dbReference type="AlphaFoldDB" id="A0A0F7W978"/>
<dbReference type="GO" id="GO:0005829">
    <property type="term" value="C:cytosol"/>
    <property type="evidence" value="ECO:0007669"/>
    <property type="project" value="TreeGrafter"/>
</dbReference>
<dbReference type="Proteomes" id="UP000035016">
    <property type="component" value="Chromosome Chromosome"/>
</dbReference>
<name>A0A0F7W978_STRLW</name>
<dbReference type="PANTHER" id="PTHR10000">
    <property type="entry name" value="PHOSPHOSERINE PHOSPHATASE"/>
    <property type="match status" value="1"/>
</dbReference>
<dbReference type="SUPFAM" id="SSF56784">
    <property type="entry name" value="HAD-like"/>
    <property type="match status" value="1"/>
</dbReference>
<gene>
    <name evidence="1" type="primary">sle_63620</name>
</gene>
<dbReference type="PANTHER" id="PTHR10000:SF8">
    <property type="entry name" value="HAD SUPERFAMILY HYDROLASE-LIKE, TYPE 3"/>
    <property type="match status" value="1"/>
</dbReference>
<keyword evidence="1" id="KW-0378">Hydrolase</keyword>
<evidence type="ECO:0000313" key="1">
    <source>
        <dbReference type="EMBL" id="CQR65816.1"/>
    </source>
</evidence>
<dbReference type="EMBL" id="LN831790">
    <property type="protein sequence ID" value="CQR65816.1"/>
    <property type="molecule type" value="Genomic_DNA"/>
</dbReference>
<dbReference type="GO" id="GO:0000287">
    <property type="term" value="F:magnesium ion binding"/>
    <property type="evidence" value="ECO:0007669"/>
    <property type="project" value="TreeGrafter"/>
</dbReference>
<dbReference type="GO" id="GO:0016791">
    <property type="term" value="F:phosphatase activity"/>
    <property type="evidence" value="ECO:0007669"/>
    <property type="project" value="UniProtKB-ARBA"/>
</dbReference>
<dbReference type="InterPro" id="IPR023214">
    <property type="entry name" value="HAD_sf"/>
</dbReference>
<reference evidence="1 2" key="1">
    <citation type="submission" date="2015-02" db="EMBL/GenBank/DDBJ databases">
        <authorList>
            <person name="Gomez-Escribano P.J."/>
        </authorList>
    </citation>
    <scope>NUCLEOTIDE SEQUENCE [LARGE SCALE GENOMIC DNA]</scope>
    <source>
        <strain evidence="2">C34 (DSM 42122 / NRRL B-24963)</strain>
    </source>
</reference>
<organism evidence="1 2">
    <name type="scientific">Streptomyces leeuwenhoekii</name>
    <dbReference type="NCBI Taxonomy" id="1437453"/>
    <lineage>
        <taxon>Bacteria</taxon>
        <taxon>Bacillati</taxon>
        <taxon>Actinomycetota</taxon>
        <taxon>Actinomycetes</taxon>
        <taxon>Kitasatosporales</taxon>
        <taxon>Streptomycetaceae</taxon>
        <taxon>Streptomyces</taxon>
    </lineage>
</organism>
<protein>
    <submittedName>
        <fullName evidence="1">HAD-Superfamily Hydrolase Subfamily IIB</fullName>
    </submittedName>
</protein>
<dbReference type="Pfam" id="PF08282">
    <property type="entry name" value="Hydrolase_3"/>
    <property type="match status" value="1"/>
</dbReference>
<dbReference type="KEGG" id="sle:sle_63620"/>
<dbReference type="RefSeq" id="WP_049976911.1">
    <property type="nucleotide sequence ID" value="NZ_AZSD01000516.1"/>
</dbReference>
<dbReference type="Gene3D" id="3.40.50.1000">
    <property type="entry name" value="HAD superfamily/HAD-like"/>
    <property type="match status" value="1"/>
</dbReference>
<accession>A0A0F7W978</accession>